<feature type="region of interest" description="Disordered" evidence="11">
    <location>
        <begin position="815"/>
        <end position="857"/>
    </location>
</feature>
<accession>A0A0K0CYH6</accession>
<dbReference type="PROSITE" id="PS50089">
    <property type="entry name" value="ZF_RING_2"/>
    <property type="match status" value="1"/>
</dbReference>
<dbReference type="GO" id="GO:0006513">
    <property type="term" value="P:protein monoubiquitination"/>
    <property type="evidence" value="ECO:0007669"/>
    <property type="project" value="TreeGrafter"/>
</dbReference>
<evidence type="ECO:0000256" key="6">
    <source>
        <dbReference type="ARBA" id="ARBA00022833"/>
    </source>
</evidence>
<dbReference type="SUPFAM" id="SSF57850">
    <property type="entry name" value="RING/U-box"/>
    <property type="match status" value="1"/>
</dbReference>
<feature type="compositionally biased region" description="Basic and acidic residues" evidence="11">
    <location>
        <begin position="898"/>
        <end position="909"/>
    </location>
</feature>
<feature type="domain" description="RING-type" evidence="12">
    <location>
        <begin position="99"/>
        <end position="137"/>
    </location>
</feature>
<dbReference type="PANTHER" id="PTHR46077">
    <property type="entry name" value="E3 UBIQUITIN-PROTEIN LIGASE TOPORS"/>
    <property type="match status" value="1"/>
</dbReference>
<keyword evidence="13" id="KW-1185">Reference proteome</keyword>
<evidence type="ECO:0000256" key="4">
    <source>
        <dbReference type="ARBA" id="ARBA00022723"/>
    </source>
</evidence>
<dbReference type="GO" id="GO:0008270">
    <property type="term" value="F:zinc ion binding"/>
    <property type="evidence" value="ECO:0007669"/>
    <property type="project" value="UniProtKB-KW"/>
</dbReference>
<dbReference type="WBParaSite" id="ACAC_0000269601-mRNA-1">
    <property type="protein sequence ID" value="ACAC_0000269601-mRNA-1"/>
    <property type="gene ID" value="ACAC_0000269601"/>
</dbReference>
<dbReference type="Pfam" id="PF00097">
    <property type="entry name" value="zf-C3HC4"/>
    <property type="match status" value="1"/>
</dbReference>
<dbReference type="GO" id="GO:0061630">
    <property type="term" value="F:ubiquitin protein ligase activity"/>
    <property type="evidence" value="ECO:0007669"/>
    <property type="project" value="UniProtKB-EC"/>
</dbReference>
<evidence type="ECO:0000256" key="3">
    <source>
        <dbReference type="ARBA" id="ARBA00022679"/>
    </source>
</evidence>
<evidence type="ECO:0000259" key="12">
    <source>
        <dbReference type="PROSITE" id="PS50089"/>
    </source>
</evidence>
<feature type="coiled-coil region" evidence="10">
    <location>
        <begin position="185"/>
        <end position="212"/>
    </location>
</feature>
<dbReference type="AlphaFoldDB" id="A0A0K0CYH6"/>
<dbReference type="EC" id="2.3.2.27" evidence="2"/>
<dbReference type="Gene3D" id="3.30.40.10">
    <property type="entry name" value="Zinc/RING finger domain, C3HC4 (zinc finger)"/>
    <property type="match status" value="1"/>
</dbReference>
<evidence type="ECO:0000256" key="2">
    <source>
        <dbReference type="ARBA" id="ARBA00012483"/>
    </source>
</evidence>
<dbReference type="STRING" id="6313.A0A0K0CYH6"/>
<evidence type="ECO:0000256" key="11">
    <source>
        <dbReference type="SAM" id="MobiDB-lite"/>
    </source>
</evidence>
<dbReference type="SMART" id="SM00184">
    <property type="entry name" value="RING"/>
    <property type="match status" value="1"/>
</dbReference>
<feature type="region of interest" description="Disordered" evidence="11">
    <location>
        <begin position="898"/>
        <end position="941"/>
    </location>
</feature>
<keyword evidence="5 9" id="KW-0863">Zinc-finger</keyword>
<name>A0A0K0CYH6_ANGCA</name>
<organism evidence="13 14">
    <name type="scientific">Angiostrongylus cantonensis</name>
    <name type="common">Rat lungworm</name>
    <dbReference type="NCBI Taxonomy" id="6313"/>
    <lineage>
        <taxon>Eukaryota</taxon>
        <taxon>Metazoa</taxon>
        <taxon>Ecdysozoa</taxon>
        <taxon>Nematoda</taxon>
        <taxon>Chromadorea</taxon>
        <taxon>Rhabditida</taxon>
        <taxon>Rhabditina</taxon>
        <taxon>Rhabditomorpha</taxon>
        <taxon>Strongyloidea</taxon>
        <taxon>Metastrongylidae</taxon>
        <taxon>Angiostrongylus</taxon>
    </lineage>
</organism>
<evidence type="ECO:0000313" key="13">
    <source>
        <dbReference type="Proteomes" id="UP000035642"/>
    </source>
</evidence>
<evidence type="ECO:0000256" key="1">
    <source>
        <dbReference type="ARBA" id="ARBA00000900"/>
    </source>
</evidence>
<evidence type="ECO:0000256" key="7">
    <source>
        <dbReference type="ARBA" id="ARBA00023015"/>
    </source>
</evidence>
<protein>
    <recommendedName>
        <fullName evidence="2">RING-type E3 ubiquitin transferase</fullName>
        <ecNumber evidence="2">2.3.2.27</ecNumber>
    </recommendedName>
</protein>
<evidence type="ECO:0000256" key="9">
    <source>
        <dbReference type="PROSITE-ProRule" id="PRU00175"/>
    </source>
</evidence>
<keyword evidence="3" id="KW-0808">Transferase</keyword>
<keyword evidence="6" id="KW-0862">Zinc</keyword>
<keyword evidence="8" id="KW-0804">Transcription</keyword>
<feature type="compositionally biased region" description="Polar residues" evidence="11">
    <location>
        <begin position="825"/>
        <end position="849"/>
    </location>
</feature>
<feature type="compositionally biased region" description="Basic and acidic residues" evidence="11">
    <location>
        <begin position="553"/>
        <end position="562"/>
    </location>
</feature>
<keyword evidence="7" id="KW-0805">Transcription regulation</keyword>
<proteinExistence type="predicted"/>
<comment type="catalytic activity">
    <reaction evidence="1">
        <text>S-ubiquitinyl-[E2 ubiquitin-conjugating enzyme]-L-cysteine + [acceptor protein]-L-lysine = [E2 ubiquitin-conjugating enzyme]-L-cysteine + N(6)-ubiquitinyl-[acceptor protein]-L-lysine.</text>
        <dbReference type="EC" id="2.3.2.27"/>
    </reaction>
</comment>
<dbReference type="InterPro" id="IPR001841">
    <property type="entry name" value="Znf_RING"/>
</dbReference>
<evidence type="ECO:0000256" key="10">
    <source>
        <dbReference type="SAM" id="Coils"/>
    </source>
</evidence>
<reference evidence="14" key="2">
    <citation type="submission" date="2016-04" db="UniProtKB">
        <authorList>
            <consortium name="WormBaseParasite"/>
        </authorList>
    </citation>
    <scope>IDENTIFICATION</scope>
</reference>
<sequence>MSVFESAALDHSAIRARVYLRRGVRSCVEDDVRHGAPPPRRAKNLANLSIHAQLMDQNEGTSELSLTSLSSTKPEIIDCNEEMVGTSSQGDAETASDVCAICLMPRTDPTLLDSCYHSFCFICTSQWLKYAGKCPLCMTPVSSFFHNLDLPPDLRPLVSVAELRAAAEAARLVERGRSLPPLNEQECVKLRIRRLQRRLHTVQEQMSSKSSRVDQSSELASTSVRLVNEISRLEMLKRDSTTRCELVSNITFRSLIYKDNLEWSSIDRNANRVRFSPEVFNANAPAATERLRPFVDRELKIVWRSRNLRLAGLYPVYLERFQTELFDFASSMVSLEDFDSMSAYSSKELRQLLRRRNRRAASTQEIVLLSEGDSDSAVIVTYPNRNNDDVIVLSDDSQSGEQSILSRLESNYVRDEAASSNSEASNFGDFYTRPACRLPCPTPGPIHVVDSFGFSREVFPRPPKLLLRSMPMNSTLNASNNEQLPTSAASLGHGDSTIVLSSDDEGGTMRYLTTAHRADVGASLLMHANSSLSSKQTCPELVDWLNPSSAEEKQNLEQHKQDLPNCSHSTHRVDVTSPQHSLRIRSSSSQDQMLCVHNCVKSEGEVDGEATLSKRGTSLSEPPSTLTVQPNILHDRNTISGFQEESCSQRNTAISVGDEFVSRNTCYDSSECSANVSSATSHVTSSCNIPTGSWLPEVTSCGSTVMPISLFKPTIKNMSCEFNQDKGEKELLTTMWKERQRRLATSPQSSSFNSTVPLLMEQEEEQKKEADPAEKITCHHCGQQNLKTSPSHPLFSGSTVDPVVVDLSNSYQQSSWNSSNLVDVPSTSRSFQGSSSADGIQSSYDNTAPDTIHNKRDRKKKRYSWKFLFKQFRRKLRHERSRRKRKKLYEFIEKMKKKLDEEDSEKSSESDQNDESNEELLRGSQLSAPQRIDSAERSGRD</sequence>
<feature type="region of interest" description="Disordered" evidence="11">
    <location>
        <begin position="553"/>
        <end position="579"/>
    </location>
</feature>
<dbReference type="InterPro" id="IPR013083">
    <property type="entry name" value="Znf_RING/FYVE/PHD"/>
</dbReference>
<evidence type="ECO:0000256" key="5">
    <source>
        <dbReference type="ARBA" id="ARBA00022771"/>
    </source>
</evidence>
<evidence type="ECO:0000313" key="14">
    <source>
        <dbReference type="WBParaSite" id="ACAC_0000269601-mRNA-1"/>
    </source>
</evidence>
<dbReference type="PANTHER" id="PTHR46077:SF1">
    <property type="entry name" value="TOP1 BINDING ARGININE_SERINE RICH PROTEIN, E3 UBIQUITIN LIGASE"/>
    <property type="match status" value="1"/>
</dbReference>
<dbReference type="Proteomes" id="UP000035642">
    <property type="component" value="Unassembled WGS sequence"/>
</dbReference>
<dbReference type="GO" id="GO:0000209">
    <property type="term" value="P:protein polyubiquitination"/>
    <property type="evidence" value="ECO:0007669"/>
    <property type="project" value="TreeGrafter"/>
</dbReference>
<keyword evidence="4" id="KW-0479">Metal-binding</keyword>
<keyword evidence="10" id="KW-0175">Coiled coil</keyword>
<dbReference type="InterPro" id="IPR018957">
    <property type="entry name" value="Znf_C3HC4_RING-type"/>
</dbReference>
<evidence type="ECO:0000256" key="8">
    <source>
        <dbReference type="ARBA" id="ARBA00023163"/>
    </source>
</evidence>
<reference evidence="13" key="1">
    <citation type="submission" date="2012-09" db="EMBL/GenBank/DDBJ databases">
        <authorList>
            <person name="Martin A.A."/>
        </authorList>
    </citation>
    <scope>NUCLEOTIDE SEQUENCE</scope>
</reference>